<gene>
    <name evidence="2" type="ORF">DYBT9623_03297</name>
</gene>
<dbReference type="NCBIfam" id="NF033709">
    <property type="entry name" value="PorV_fam"/>
    <property type="match status" value="1"/>
</dbReference>
<reference evidence="2 3" key="1">
    <citation type="submission" date="2021-04" db="EMBL/GenBank/DDBJ databases">
        <authorList>
            <person name="Rodrigo-Torres L."/>
            <person name="Arahal R. D."/>
            <person name="Lucena T."/>
        </authorList>
    </citation>
    <scope>NUCLEOTIDE SEQUENCE [LARGE SCALE GENOMIC DNA]</scope>
    <source>
        <strain evidence="2 3">CECT 9623</strain>
    </source>
</reference>
<organism evidence="2 3">
    <name type="scientific">Dyadobacter linearis</name>
    <dbReference type="NCBI Taxonomy" id="2823330"/>
    <lineage>
        <taxon>Bacteria</taxon>
        <taxon>Pseudomonadati</taxon>
        <taxon>Bacteroidota</taxon>
        <taxon>Cytophagia</taxon>
        <taxon>Cytophagales</taxon>
        <taxon>Spirosomataceae</taxon>
        <taxon>Dyadobacter</taxon>
    </lineage>
</organism>
<feature type="chain" id="PRO_5047280094" description="Type IX secretion system protein PorQ" evidence="1">
    <location>
        <begin position="23"/>
        <end position="351"/>
    </location>
</feature>
<accession>A0ABM8UST3</accession>
<comment type="caution">
    <text evidence="2">The sequence shown here is derived from an EMBL/GenBank/DDBJ whole genome shotgun (WGS) entry which is preliminary data.</text>
</comment>
<dbReference type="NCBIfam" id="NF033711">
    <property type="entry name" value="T9SS_PorQ"/>
    <property type="match status" value="1"/>
</dbReference>
<dbReference type="Proteomes" id="UP000679725">
    <property type="component" value="Unassembled WGS sequence"/>
</dbReference>
<dbReference type="EMBL" id="CAJRAU010000004">
    <property type="protein sequence ID" value="CAG5070941.1"/>
    <property type="molecule type" value="Genomic_DNA"/>
</dbReference>
<feature type="signal peptide" evidence="1">
    <location>
        <begin position="1"/>
        <end position="22"/>
    </location>
</feature>
<keyword evidence="3" id="KW-1185">Reference proteome</keyword>
<proteinExistence type="predicted"/>
<evidence type="ECO:0008006" key="4">
    <source>
        <dbReference type="Google" id="ProtNLM"/>
    </source>
</evidence>
<keyword evidence="1" id="KW-0732">Signal</keyword>
<evidence type="ECO:0000313" key="2">
    <source>
        <dbReference type="EMBL" id="CAG5070941.1"/>
    </source>
</evidence>
<sequence>MLGRRAYLLAFLLALLTNAAFAQPAGGKSKLDFLVLPTQAKSTALGTHHLTASGNDPALFLQNPSLLDSTKTDNASVNLMPYLADTKFLNLAYAGKAGRQPAVWAVGLQYLNYGTMQETDDIGNVIGEFRAADYGLSAGYGHSLGAFTVGGSIKFVGASVETYQTYGLAFDWGAIFKHPREDFSVGFVVKNMGFLKQNFNGATTPVLPLDIRAGITFKPEYMPVRVTVTAHHLNRFDMVYNDPALFFTYDINGNRLPRKVGIAEKLGRHLSLGAEGLIHKNFRLLLGYDHLRRQELRLSDRGALAGFSFGMWLRVKRFEVSYGRAQYVPGFGSSSLSIVMNLKKGFVKEPY</sequence>
<evidence type="ECO:0000313" key="3">
    <source>
        <dbReference type="Proteomes" id="UP000679725"/>
    </source>
</evidence>
<evidence type="ECO:0000256" key="1">
    <source>
        <dbReference type="SAM" id="SignalP"/>
    </source>
</evidence>
<protein>
    <recommendedName>
        <fullName evidence="4">Type IX secretion system protein PorQ</fullName>
    </recommendedName>
</protein>
<name>A0ABM8UST3_9BACT</name>